<dbReference type="GO" id="GO:0010369">
    <property type="term" value="C:chromocenter"/>
    <property type="evidence" value="ECO:0007669"/>
    <property type="project" value="TreeGrafter"/>
</dbReference>
<dbReference type="GO" id="GO:0003682">
    <property type="term" value="F:chromatin binding"/>
    <property type="evidence" value="ECO:0007669"/>
    <property type="project" value="TreeGrafter"/>
</dbReference>
<proteinExistence type="predicted"/>
<keyword evidence="6" id="KW-1185">Reference proteome</keyword>
<dbReference type="Proteomes" id="UP000821837">
    <property type="component" value="Chromosome 1"/>
</dbReference>
<evidence type="ECO:0000313" key="6">
    <source>
        <dbReference type="Proteomes" id="UP000821837"/>
    </source>
</evidence>
<evidence type="ECO:0000256" key="2">
    <source>
        <dbReference type="ARBA" id="ARBA00023163"/>
    </source>
</evidence>
<organism evidence="5 6">
    <name type="scientific">Rhipicephalus sanguineus</name>
    <name type="common">Brown dog tick</name>
    <name type="synonym">Ixodes sanguineus</name>
    <dbReference type="NCBI Taxonomy" id="34632"/>
    <lineage>
        <taxon>Eukaryota</taxon>
        <taxon>Metazoa</taxon>
        <taxon>Ecdysozoa</taxon>
        <taxon>Arthropoda</taxon>
        <taxon>Chelicerata</taxon>
        <taxon>Arachnida</taxon>
        <taxon>Acari</taxon>
        <taxon>Parasitiformes</taxon>
        <taxon>Ixodida</taxon>
        <taxon>Ixodoidea</taxon>
        <taxon>Ixodidae</taxon>
        <taxon>Rhipicephalinae</taxon>
        <taxon>Rhipicephalus</taxon>
        <taxon>Rhipicephalus</taxon>
    </lineage>
</organism>
<evidence type="ECO:0000259" key="4">
    <source>
        <dbReference type="PROSITE" id="PS50812"/>
    </source>
</evidence>
<feature type="compositionally biased region" description="Basic residues" evidence="3">
    <location>
        <begin position="157"/>
        <end position="169"/>
    </location>
</feature>
<accession>A0A9D4YNH7</accession>
<evidence type="ECO:0000256" key="1">
    <source>
        <dbReference type="ARBA" id="ARBA00023015"/>
    </source>
</evidence>
<dbReference type="Pfam" id="PF00855">
    <property type="entry name" value="PWWP"/>
    <property type="match status" value="1"/>
</dbReference>
<dbReference type="PANTHER" id="PTHR16112:SF22">
    <property type="entry name" value="PWWP DOMAIN-CONTAINING 2B"/>
    <property type="match status" value="1"/>
</dbReference>
<feature type="compositionally biased region" description="Low complexity" evidence="3">
    <location>
        <begin position="130"/>
        <end position="141"/>
    </location>
</feature>
<keyword evidence="2" id="KW-0804">Transcription</keyword>
<gene>
    <name evidence="5" type="ORF">HPB52_011529</name>
</gene>
<dbReference type="AlphaFoldDB" id="A0A9D4YNH7"/>
<dbReference type="SUPFAM" id="SSF63748">
    <property type="entry name" value="Tudor/PWWP/MBT"/>
    <property type="match status" value="1"/>
</dbReference>
<dbReference type="PANTHER" id="PTHR16112">
    <property type="entry name" value="METHYL-CPG BINDING PROTEIN, DROSOPHILA"/>
    <property type="match status" value="1"/>
</dbReference>
<dbReference type="PROSITE" id="PS50812">
    <property type="entry name" value="PWWP"/>
    <property type="match status" value="1"/>
</dbReference>
<dbReference type="GO" id="GO:0005634">
    <property type="term" value="C:nucleus"/>
    <property type="evidence" value="ECO:0007669"/>
    <property type="project" value="TreeGrafter"/>
</dbReference>
<sequence length="379" mass="41687">MIIQTSPSPRTEESPRPKHAVYASVAESLDLKNAQLPTQAGAEEFQSKSEYQAVALMPPAINRMILRKRKWNDAEDLPRSSTDPMELVTPHSKLVPVRAALTKTSPVIKISFANPQGKGTVVKIPAKLQSTGASDTDGDSSIECSPVRPRDTSSARAAKKALKKARRDHHKDEPRNDVENSPSYGLEGNEVVEPAEGLLEEGRSHKLSISLRRLGAKAYMRCSPKYDDLLASSGSGSECGDVPEFPKLDPLREMDKVKPLMMRISTHNVKRCTLDGGREMAVGDIVWGKIHGFPWWPGKVLALSVSQRDNGAAINQQAHVAWFGSSTSSYMPCHQLSPFLDDFKARYNKKKRGPYKEAIRQATLEAAACQELPPELALI</sequence>
<evidence type="ECO:0000256" key="3">
    <source>
        <dbReference type="SAM" id="MobiDB-lite"/>
    </source>
</evidence>
<comment type="caution">
    <text evidence="5">The sequence shown here is derived from an EMBL/GenBank/DDBJ whole genome shotgun (WGS) entry which is preliminary data.</text>
</comment>
<feature type="region of interest" description="Disordered" evidence="3">
    <location>
        <begin position="130"/>
        <end position="189"/>
    </location>
</feature>
<dbReference type="InterPro" id="IPR000313">
    <property type="entry name" value="PWWP_dom"/>
</dbReference>
<dbReference type="Gene3D" id="2.30.30.140">
    <property type="match status" value="1"/>
</dbReference>
<reference evidence="5" key="1">
    <citation type="journal article" date="2020" name="Cell">
        <title>Large-Scale Comparative Analyses of Tick Genomes Elucidate Their Genetic Diversity and Vector Capacities.</title>
        <authorList>
            <consortium name="Tick Genome and Microbiome Consortium (TIGMIC)"/>
            <person name="Jia N."/>
            <person name="Wang J."/>
            <person name="Shi W."/>
            <person name="Du L."/>
            <person name="Sun Y."/>
            <person name="Zhan W."/>
            <person name="Jiang J.F."/>
            <person name="Wang Q."/>
            <person name="Zhang B."/>
            <person name="Ji P."/>
            <person name="Bell-Sakyi L."/>
            <person name="Cui X.M."/>
            <person name="Yuan T.T."/>
            <person name="Jiang B.G."/>
            <person name="Yang W.F."/>
            <person name="Lam T.T."/>
            <person name="Chang Q.C."/>
            <person name="Ding S.J."/>
            <person name="Wang X.J."/>
            <person name="Zhu J.G."/>
            <person name="Ruan X.D."/>
            <person name="Zhao L."/>
            <person name="Wei J.T."/>
            <person name="Ye R.Z."/>
            <person name="Que T.C."/>
            <person name="Du C.H."/>
            <person name="Zhou Y.H."/>
            <person name="Cheng J.X."/>
            <person name="Dai P.F."/>
            <person name="Guo W.B."/>
            <person name="Han X.H."/>
            <person name="Huang E.J."/>
            <person name="Li L.F."/>
            <person name="Wei W."/>
            <person name="Gao Y.C."/>
            <person name="Liu J.Z."/>
            <person name="Shao H.Z."/>
            <person name="Wang X."/>
            <person name="Wang C.C."/>
            <person name="Yang T.C."/>
            <person name="Huo Q.B."/>
            <person name="Li W."/>
            <person name="Chen H.Y."/>
            <person name="Chen S.E."/>
            <person name="Zhou L.G."/>
            <person name="Ni X.B."/>
            <person name="Tian J.H."/>
            <person name="Sheng Y."/>
            <person name="Liu T."/>
            <person name="Pan Y.S."/>
            <person name="Xia L.Y."/>
            <person name="Li J."/>
            <person name="Zhao F."/>
            <person name="Cao W.C."/>
        </authorList>
    </citation>
    <scope>NUCLEOTIDE SEQUENCE</scope>
    <source>
        <strain evidence="5">Rsan-2018</strain>
    </source>
</reference>
<protein>
    <recommendedName>
        <fullName evidence="4">PWWP domain-containing protein</fullName>
    </recommendedName>
</protein>
<keyword evidence="1" id="KW-0805">Transcription regulation</keyword>
<reference evidence="5" key="2">
    <citation type="submission" date="2021-09" db="EMBL/GenBank/DDBJ databases">
        <authorList>
            <person name="Jia N."/>
            <person name="Wang J."/>
            <person name="Shi W."/>
            <person name="Du L."/>
            <person name="Sun Y."/>
            <person name="Zhan W."/>
            <person name="Jiang J."/>
            <person name="Wang Q."/>
            <person name="Zhang B."/>
            <person name="Ji P."/>
            <person name="Sakyi L.B."/>
            <person name="Cui X."/>
            <person name="Yuan T."/>
            <person name="Jiang B."/>
            <person name="Yang W."/>
            <person name="Lam T.T.-Y."/>
            <person name="Chang Q."/>
            <person name="Ding S."/>
            <person name="Wang X."/>
            <person name="Zhu J."/>
            <person name="Ruan X."/>
            <person name="Zhao L."/>
            <person name="Wei J."/>
            <person name="Que T."/>
            <person name="Du C."/>
            <person name="Cheng J."/>
            <person name="Dai P."/>
            <person name="Han X."/>
            <person name="Huang E."/>
            <person name="Gao Y."/>
            <person name="Liu J."/>
            <person name="Shao H."/>
            <person name="Ye R."/>
            <person name="Li L."/>
            <person name="Wei W."/>
            <person name="Wang X."/>
            <person name="Wang C."/>
            <person name="Huo Q."/>
            <person name="Li W."/>
            <person name="Guo W."/>
            <person name="Chen H."/>
            <person name="Chen S."/>
            <person name="Zhou L."/>
            <person name="Zhou L."/>
            <person name="Ni X."/>
            <person name="Tian J."/>
            <person name="Zhou Y."/>
            <person name="Sheng Y."/>
            <person name="Liu T."/>
            <person name="Pan Y."/>
            <person name="Xia L."/>
            <person name="Li J."/>
            <person name="Zhao F."/>
            <person name="Cao W."/>
        </authorList>
    </citation>
    <scope>NUCLEOTIDE SEQUENCE</scope>
    <source>
        <strain evidence="5">Rsan-2018</strain>
        <tissue evidence="5">Larvae</tissue>
    </source>
</reference>
<evidence type="ECO:0000313" key="5">
    <source>
        <dbReference type="EMBL" id="KAH7983382.1"/>
    </source>
</evidence>
<dbReference type="CDD" id="cd20140">
    <property type="entry name" value="PWWP_PWWP2"/>
    <property type="match status" value="1"/>
</dbReference>
<name>A0A9D4YNH7_RHISA</name>
<dbReference type="SMART" id="SM00293">
    <property type="entry name" value="PWWP"/>
    <property type="match status" value="1"/>
</dbReference>
<dbReference type="VEuPathDB" id="VectorBase:RSAN_027557"/>
<dbReference type="EMBL" id="JABSTV010001245">
    <property type="protein sequence ID" value="KAH7983382.1"/>
    <property type="molecule type" value="Genomic_DNA"/>
</dbReference>
<dbReference type="FunFam" id="2.30.30.140:FF:000036">
    <property type="entry name" value="PWWP domain-containing protein 2A"/>
    <property type="match status" value="1"/>
</dbReference>
<feature type="domain" description="PWWP" evidence="4">
    <location>
        <begin position="282"/>
        <end position="342"/>
    </location>
</feature>